<feature type="compositionally biased region" description="Basic and acidic residues" evidence="2">
    <location>
        <begin position="27"/>
        <end position="38"/>
    </location>
</feature>
<name>A0ABD5QZJ1_9EURY</name>
<dbReference type="Proteomes" id="UP001596118">
    <property type="component" value="Unassembled WGS sequence"/>
</dbReference>
<dbReference type="PROSITE" id="PS50966">
    <property type="entry name" value="ZF_SWIM"/>
    <property type="match status" value="1"/>
</dbReference>
<evidence type="ECO:0000259" key="3">
    <source>
        <dbReference type="PROSITE" id="PS50966"/>
    </source>
</evidence>
<protein>
    <submittedName>
        <fullName evidence="4">SWIM zinc finger family protein</fullName>
    </submittedName>
</protein>
<keyword evidence="1" id="KW-0862">Zinc</keyword>
<feature type="compositionally biased region" description="Basic and acidic residues" evidence="2">
    <location>
        <begin position="54"/>
        <end position="78"/>
    </location>
</feature>
<keyword evidence="5" id="KW-1185">Reference proteome</keyword>
<sequence>MTHRRIPPASFAVGEHGGGSGGGNDGNRGDRDPDRDDANSGDGDDPTGEDDTDRDDRNREDGRSERAKREPMTVRPLRDRRYVVETDGGTYVVALDAGTCSCPDHEIRGERCKHLRRVAIEVTEGRIPAPDERVGVCAVCGVETFVPFAASGPRLCERHDFERGDAVYDRETGKLLVVTRVTARRADEYRTDEGRTIEAYPTNAAYGAHEPVVEAVYAESLGPAHGIDDARRYGFPASRLVPVDVARED</sequence>
<keyword evidence="1" id="KW-0479">Metal-binding</keyword>
<dbReference type="InterPro" id="IPR007527">
    <property type="entry name" value="Znf_SWIM"/>
</dbReference>
<gene>
    <name evidence="4" type="ORF">ACFPM1_04690</name>
</gene>
<reference evidence="4 5" key="1">
    <citation type="journal article" date="2019" name="Int. J. Syst. Evol. Microbiol.">
        <title>The Global Catalogue of Microorganisms (GCM) 10K type strain sequencing project: providing services to taxonomists for standard genome sequencing and annotation.</title>
        <authorList>
            <consortium name="The Broad Institute Genomics Platform"/>
            <consortium name="The Broad Institute Genome Sequencing Center for Infectious Disease"/>
            <person name="Wu L."/>
            <person name="Ma J."/>
        </authorList>
    </citation>
    <scope>NUCLEOTIDE SEQUENCE [LARGE SCALE GENOMIC DNA]</scope>
    <source>
        <strain evidence="4 5">CGMCC 1.12124</strain>
    </source>
</reference>
<dbReference type="AlphaFoldDB" id="A0ABD5QZJ1"/>
<evidence type="ECO:0000313" key="4">
    <source>
        <dbReference type="EMBL" id="MFC5278061.1"/>
    </source>
</evidence>
<feature type="compositionally biased region" description="Gly residues" evidence="2">
    <location>
        <begin position="15"/>
        <end position="26"/>
    </location>
</feature>
<evidence type="ECO:0000313" key="5">
    <source>
        <dbReference type="Proteomes" id="UP001596118"/>
    </source>
</evidence>
<evidence type="ECO:0000256" key="1">
    <source>
        <dbReference type="PROSITE-ProRule" id="PRU00325"/>
    </source>
</evidence>
<comment type="caution">
    <text evidence="4">The sequence shown here is derived from an EMBL/GenBank/DDBJ whole genome shotgun (WGS) entry which is preliminary data.</text>
</comment>
<proteinExistence type="predicted"/>
<dbReference type="GO" id="GO:0008270">
    <property type="term" value="F:zinc ion binding"/>
    <property type="evidence" value="ECO:0007669"/>
    <property type="project" value="UniProtKB-KW"/>
</dbReference>
<dbReference type="RefSeq" id="WP_256410281.1">
    <property type="nucleotide sequence ID" value="NZ_JANHDM010000001.1"/>
</dbReference>
<keyword evidence="1" id="KW-0863">Zinc-finger</keyword>
<feature type="region of interest" description="Disordered" evidence="2">
    <location>
        <begin position="1"/>
        <end position="78"/>
    </location>
</feature>
<dbReference type="EMBL" id="JBHSKY010000006">
    <property type="protein sequence ID" value="MFC5278061.1"/>
    <property type="molecule type" value="Genomic_DNA"/>
</dbReference>
<dbReference type="Pfam" id="PF04434">
    <property type="entry name" value="SWIM"/>
    <property type="match status" value="1"/>
</dbReference>
<feature type="domain" description="SWIM-type" evidence="3">
    <location>
        <begin position="91"/>
        <end position="123"/>
    </location>
</feature>
<evidence type="ECO:0000256" key="2">
    <source>
        <dbReference type="SAM" id="MobiDB-lite"/>
    </source>
</evidence>
<feature type="compositionally biased region" description="Acidic residues" evidence="2">
    <location>
        <begin position="42"/>
        <end position="53"/>
    </location>
</feature>
<organism evidence="4 5">
    <name type="scientific">Halorubrum rubrum</name>
    <dbReference type="NCBI Taxonomy" id="1126240"/>
    <lineage>
        <taxon>Archaea</taxon>
        <taxon>Methanobacteriati</taxon>
        <taxon>Methanobacteriota</taxon>
        <taxon>Stenosarchaea group</taxon>
        <taxon>Halobacteria</taxon>
        <taxon>Halobacteriales</taxon>
        <taxon>Haloferacaceae</taxon>
        <taxon>Halorubrum</taxon>
    </lineage>
</organism>
<accession>A0ABD5QZJ1</accession>